<evidence type="ECO:0000256" key="3">
    <source>
        <dbReference type="ARBA" id="ARBA00022643"/>
    </source>
</evidence>
<evidence type="ECO:0000256" key="1">
    <source>
        <dbReference type="ARBA" id="ARBA00001917"/>
    </source>
</evidence>
<dbReference type="AlphaFoldDB" id="A0A375I0D8"/>
<organism evidence="7 8">
    <name type="scientific">Propionibacterium ruminifibrarum</name>
    <dbReference type="NCBI Taxonomy" id="1962131"/>
    <lineage>
        <taxon>Bacteria</taxon>
        <taxon>Bacillati</taxon>
        <taxon>Actinomycetota</taxon>
        <taxon>Actinomycetes</taxon>
        <taxon>Propionibacteriales</taxon>
        <taxon>Propionibacteriaceae</taxon>
        <taxon>Propionibacterium</taxon>
    </lineage>
</organism>
<keyword evidence="3" id="KW-0288">FMN</keyword>
<dbReference type="SUPFAM" id="SSF51395">
    <property type="entry name" value="FMN-linked oxidoreductases"/>
    <property type="match status" value="1"/>
</dbReference>
<dbReference type="PANTHER" id="PTHR43303">
    <property type="entry name" value="NADPH DEHYDROGENASE C23G7.10C-RELATED"/>
    <property type="match status" value="1"/>
</dbReference>
<dbReference type="GO" id="GO:0050661">
    <property type="term" value="F:NADP binding"/>
    <property type="evidence" value="ECO:0007669"/>
    <property type="project" value="InterPro"/>
</dbReference>
<protein>
    <submittedName>
        <fullName evidence="7">NADH:flavin oxidoreductase / NADH oxidase family</fullName>
    </submittedName>
</protein>
<dbReference type="GO" id="GO:0003959">
    <property type="term" value="F:NADPH dehydrogenase activity"/>
    <property type="evidence" value="ECO:0007669"/>
    <property type="project" value="InterPro"/>
</dbReference>
<dbReference type="GO" id="GO:0010181">
    <property type="term" value="F:FMN binding"/>
    <property type="evidence" value="ECO:0007669"/>
    <property type="project" value="InterPro"/>
</dbReference>
<dbReference type="InterPro" id="IPR001155">
    <property type="entry name" value="OxRdtase_FMN_N"/>
</dbReference>
<accession>A0A375I0D8</accession>
<reference evidence="8" key="1">
    <citation type="submission" date="2018-02" db="EMBL/GenBank/DDBJ databases">
        <authorList>
            <person name="Hornung B."/>
        </authorList>
    </citation>
    <scope>NUCLEOTIDE SEQUENCE [LARGE SCALE GENOMIC DNA]</scope>
</reference>
<keyword evidence="4" id="KW-0521">NADP</keyword>
<gene>
    <name evidence="7" type="ORF">PROPJV5_1209</name>
</gene>
<dbReference type="OrthoDB" id="3169239at2"/>
<dbReference type="CDD" id="cd02932">
    <property type="entry name" value="OYE_YqiM_FMN"/>
    <property type="match status" value="1"/>
</dbReference>
<dbReference type="InterPro" id="IPR013785">
    <property type="entry name" value="Aldolase_TIM"/>
</dbReference>
<proteinExistence type="predicted"/>
<keyword evidence="2" id="KW-0285">Flavoprotein</keyword>
<evidence type="ECO:0000313" key="8">
    <source>
        <dbReference type="Proteomes" id="UP000265962"/>
    </source>
</evidence>
<evidence type="ECO:0000256" key="4">
    <source>
        <dbReference type="ARBA" id="ARBA00022857"/>
    </source>
</evidence>
<name>A0A375I0D8_9ACTN</name>
<dbReference type="RefSeq" id="WP_119715441.1">
    <property type="nucleotide sequence ID" value="NZ_OMOH01000004.1"/>
</dbReference>
<dbReference type="Pfam" id="PF00724">
    <property type="entry name" value="Oxidored_FMN"/>
    <property type="match status" value="1"/>
</dbReference>
<evidence type="ECO:0000259" key="6">
    <source>
        <dbReference type="Pfam" id="PF00724"/>
    </source>
</evidence>
<dbReference type="InterPro" id="IPR044152">
    <property type="entry name" value="YqjM-like"/>
</dbReference>
<evidence type="ECO:0000313" key="7">
    <source>
        <dbReference type="EMBL" id="SPF68266.1"/>
    </source>
</evidence>
<dbReference type="PANTHER" id="PTHR43303:SF4">
    <property type="entry name" value="NADPH DEHYDROGENASE C23G7.10C-RELATED"/>
    <property type="match status" value="1"/>
</dbReference>
<feature type="domain" description="NADH:flavin oxidoreductase/NADH oxidase N-terminal" evidence="6">
    <location>
        <begin position="8"/>
        <end position="349"/>
    </location>
</feature>
<dbReference type="EMBL" id="OMOH01000004">
    <property type="protein sequence ID" value="SPF68266.1"/>
    <property type="molecule type" value="Genomic_DNA"/>
</dbReference>
<dbReference type="Gene3D" id="3.20.20.70">
    <property type="entry name" value="Aldolase class I"/>
    <property type="match status" value="1"/>
</dbReference>
<comment type="cofactor">
    <cofactor evidence="1">
        <name>FMN</name>
        <dbReference type="ChEBI" id="CHEBI:58210"/>
    </cofactor>
</comment>
<dbReference type="Proteomes" id="UP000265962">
    <property type="component" value="Unassembled WGS sequence"/>
</dbReference>
<evidence type="ECO:0000256" key="2">
    <source>
        <dbReference type="ARBA" id="ARBA00022630"/>
    </source>
</evidence>
<sequence length="369" mass="39766">MAPDRPLLFEPLTLRGLTVRNRAWVPPMCQYSVETRDGVPNTYHLVHYGSLAIGGFGLIIAEASGVQPVGRITPFDLGLWDDAQVPAWARIADFVHAHGAALGAQLGHAGFKASTNQWWPGVLEGVVPATQGGWEPVGPQDDTLTALDGSTVPVHGLDEDGIVQVIADFADAARRADAAGLDTVEIHGAHGYLLHEFYSPLTNHRTDRWGGDAEGRSRLILEVARAVREAFPADKPVLIRLTCSDWHPEGFAPEDSVELAKRLKQIGVDAIDASSGGLPGADITVGPGYQVPFAERIRREADLPTVAVGLIDDPAQAEQILAEGRADAIDLGRAALRDTNWPLRAAHELGLPNDQAPWAPQRFRGAWRH</sequence>
<keyword evidence="5" id="KW-0560">Oxidoreductase</keyword>
<keyword evidence="8" id="KW-1185">Reference proteome</keyword>
<evidence type="ECO:0000256" key="5">
    <source>
        <dbReference type="ARBA" id="ARBA00023002"/>
    </source>
</evidence>